<organism evidence="2 3">
    <name type="scientific">Caproicibacter fermentans</name>
    <dbReference type="NCBI Taxonomy" id="2576756"/>
    <lineage>
        <taxon>Bacteria</taxon>
        <taxon>Bacillati</taxon>
        <taxon>Bacillota</taxon>
        <taxon>Clostridia</taxon>
        <taxon>Eubacteriales</taxon>
        <taxon>Acutalibacteraceae</taxon>
        <taxon>Caproicibacter</taxon>
    </lineage>
</organism>
<dbReference type="EMBL" id="CP060286">
    <property type="protein sequence ID" value="QNK41570.1"/>
    <property type="molecule type" value="Genomic_DNA"/>
</dbReference>
<dbReference type="SUPFAM" id="SSF57783">
    <property type="entry name" value="Zinc beta-ribbon"/>
    <property type="match status" value="1"/>
</dbReference>
<dbReference type="Pfam" id="PF13155">
    <property type="entry name" value="Toprim_2"/>
    <property type="match status" value="1"/>
</dbReference>
<feature type="domain" description="DUF3991" evidence="1">
    <location>
        <begin position="120"/>
        <end position="190"/>
    </location>
</feature>
<name>A0A7G8TD79_9FIRM</name>
<accession>A0A7G8TD79</accession>
<dbReference type="RefSeq" id="WP_187036902.1">
    <property type="nucleotide sequence ID" value="NZ_CP060286.1"/>
</dbReference>
<reference evidence="2 3" key="1">
    <citation type="submission" date="2020-08" db="EMBL/GenBank/DDBJ databases">
        <title>The isolate Caproiciproducens sp. 7D4C2 produces n-caproate at mildly acidic conditions from hexoses: genome and rBOX comparison with related strains and chain-elongating bacteria.</title>
        <authorList>
            <person name="Esquivel-Elizondo S."/>
            <person name="Bagci C."/>
            <person name="Temovska M."/>
            <person name="Jeon B.S."/>
            <person name="Bessarab I."/>
            <person name="Williams R.B.H."/>
            <person name="Huson D.H."/>
            <person name="Angenent L.T."/>
        </authorList>
    </citation>
    <scope>NUCLEOTIDE SEQUENCE [LARGE SCALE GENOMIC DNA]</scope>
    <source>
        <strain evidence="2 3">7D4C2</strain>
    </source>
</reference>
<dbReference type="Pfam" id="PF13154">
    <property type="entry name" value="DUF3991"/>
    <property type="match status" value="1"/>
</dbReference>
<protein>
    <submittedName>
        <fullName evidence="2">DUF3991 domain-containing protein</fullName>
    </submittedName>
</protein>
<dbReference type="KEGG" id="cfem:HCR03_04715"/>
<proteinExistence type="predicted"/>
<gene>
    <name evidence="2" type="ORF">HCR03_04715</name>
</gene>
<dbReference type="InterPro" id="IPR025054">
    <property type="entry name" value="DUF3991"/>
</dbReference>
<sequence>MSSYVPFTQEEIDRAAHTSIKSILEAKGEKVLRSGSEWMWEDNHSVKFRDYYFYDHNTGDKGTAIDFLCLFFDMRFQDAVTTLIHKDYGGAEFVRCAPSERKKKAFQLPPRNRTMYRMYAYLTQDRRIDPEIVTFFVHKHDLYESAQKHNAVFVGRDGNGKPRAAHEKGTLSDRPYRCDTPGSEKEYFFNYFGGSNRLYVFEAPIDLMSFLTLKKNTDWKRHSFLALGCTASRALIRFLLEHDNITDICLCLDNDAAGRKGDDQIATMLERLQDGKAEEIPPEVLKKLRRDYRVLVMKSQLKDWNEDLKAENQ</sequence>
<dbReference type="Gene3D" id="3.40.1360.10">
    <property type="match status" value="1"/>
</dbReference>
<dbReference type="Proteomes" id="UP000515909">
    <property type="component" value="Chromosome"/>
</dbReference>
<evidence type="ECO:0000313" key="2">
    <source>
        <dbReference type="EMBL" id="QNK41570.1"/>
    </source>
</evidence>
<evidence type="ECO:0000313" key="3">
    <source>
        <dbReference type="Proteomes" id="UP000515909"/>
    </source>
</evidence>
<dbReference type="AlphaFoldDB" id="A0A7G8TD79"/>
<evidence type="ECO:0000259" key="1">
    <source>
        <dbReference type="Pfam" id="PF13154"/>
    </source>
</evidence>
<dbReference type="SUPFAM" id="SSF56731">
    <property type="entry name" value="DNA primase core"/>
    <property type="match status" value="1"/>
</dbReference>